<dbReference type="Proteomes" id="UP001229421">
    <property type="component" value="Unassembled WGS sequence"/>
</dbReference>
<evidence type="ECO:0000313" key="1">
    <source>
        <dbReference type="EMBL" id="KAK1440638.1"/>
    </source>
</evidence>
<comment type="caution">
    <text evidence="1">The sequence shown here is derived from an EMBL/GenBank/DDBJ whole genome shotgun (WGS) entry which is preliminary data.</text>
</comment>
<dbReference type="EMBL" id="JAUHHV010000001">
    <property type="protein sequence ID" value="KAK1440638.1"/>
    <property type="molecule type" value="Genomic_DNA"/>
</dbReference>
<accession>A0AAD8LG24</accession>
<protein>
    <submittedName>
        <fullName evidence="1">Uncharacterized protein</fullName>
    </submittedName>
</protein>
<name>A0AAD8LG24_TARER</name>
<keyword evidence="2" id="KW-1185">Reference proteome</keyword>
<organism evidence="1 2">
    <name type="scientific">Tagetes erecta</name>
    <name type="common">African marigold</name>
    <dbReference type="NCBI Taxonomy" id="13708"/>
    <lineage>
        <taxon>Eukaryota</taxon>
        <taxon>Viridiplantae</taxon>
        <taxon>Streptophyta</taxon>
        <taxon>Embryophyta</taxon>
        <taxon>Tracheophyta</taxon>
        <taxon>Spermatophyta</taxon>
        <taxon>Magnoliopsida</taxon>
        <taxon>eudicotyledons</taxon>
        <taxon>Gunneridae</taxon>
        <taxon>Pentapetalae</taxon>
        <taxon>asterids</taxon>
        <taxon>campanulids</taxon>
        <taxon>Asterales</taxon>
        <taxon>Asteraceae</taxon>
        <taxon>Asteroideae</taxon>
        <taxon>Heliantheae alliance</taxon>
        <taxon>Tageteae</taxon>
        <taxon>Tagetes</taxon>
    </lineage>
</organism>
<reference evidence="1" key="1">
    <citation type="journal article" date="2023" name="bioRxiv">
        <title>Improved chromosome-level genome assembly for marigold (Tagetes erecta).</title>
        <authorList>
            <person name="Jiang F."/>
            <person name="Yuan L."/>
            <person name="Wang S."/>
            <person name="Wang H."/>
            <person name="Xu D."/>
            <person name="Wang A."/>
            <person name="Fan W."/>
        </authorList>
    </citation>
    <scope>NUCLEOTIDE SEQUENCE</scope>
    <source>
        <strain evidence="1">WSJ</strain>
        <tissue evidence="1">Leaf</tissue>
    </source>
</reference>
<proteinExistence type="predicted"/>
<sequence>MLEACSCGYCLDVSSINAKSGSSKRSKSTNYEALTNSNAETHVLENKPNRYILSKQSSKAADNKATFFLSHSLQRHLLLYL</sequence>
<evidence type="ECO:0000313" key="2">
    <source>
        <dbReference type="Proteomes" id="UP001229421"/>
    </source>
</evidence>
<gene>
    <name evidence="1" type="ORF">QVD17_06467</name>
</gene>
<dbReference type="AlphaFoldDB" id="A0AAD8LG24"/>